<keyword evidence="3" id="KW-0408">Iron</keyword>
<organism evidence="4 5">
    <name type="scientific">Nocardia beijingensis</name>
    <dbReference type="NCBI Taxonomy" id="95162"/>
    <lineage>
        <taxon>Bacteria</taxon>
        <taxon>Bacillati</taxon>
        <taxon>Actinomycetota</taxon>
        <taxon>Actinomycetes</taxon>
        <taxon>Mycobacteriales</taxon>
        <taxon>Nocardiaceae</taxon>
        <taxon>Nocardia</taxon>
    </lineage>
</organism>
<dbReference type="Pfam" id="PF05721">
    <property type="entry name" value="PhyH"/>
    <property type="match status" value="1"/>
</dbReference>
<protein>
    <submittedName>
        <fullName evidence="4">Phytanoyl-CoA dioxygenase family protein</fullName>
    </submittedName>
</protein>
<dbReference type="Gene3D" id="2.60.120.620">
    <property type="entry name" value="q2cbj1_9rhob like domain"/>
    <property type="match status" value="1"/>
</dbReference>
<sequence length="298" mass="32541">MSAPASTNLRTIAATASVDEILSIVREDGGVIVRGLLTPDQVARFNAEIDPALRELSPGSKHDNELVAEFHGRNTKRLTNLVTRSEAFRREVIDHDLVHALADAVFLEESGTYWMTTAQVIEIGPGNAAQMLHRDLENWFPFVGMGPAGPEVTVNFLIALTDFTEENGATRVIPGSHKWDDFQDRGTPEQTVPAIMNAGDALFFSGKTAHGGGANRTSDQYRRAVSFALNPGFLVGEEAYPFLVDLELVRTLPPRVQSLIGFRSQYPTGSPGLWQVDYSELADYLELSPAGAEDSERG</sequence>
<proteinExistence type="predicted"/>
<dbReference type="Proteomes" id="UP001611450">
    <property type="component" value="Unassembled WGS sequence"/>
</dbReference>
<dbReference type="RefSeq" id="WP_396945741.1">
    <property type="nucleotide sequence ID" value="NZ_JBIRXV010000001.1"/>
</dbReference>
<comment type="caution">
    <text evidence="4">The sequence shown here is derived from an EMBL/GenBank/DDBJ whole genome shotgun (WGS) entry which is preliminary data.</text>
</comment>
<dbReference type="InterPro" id="IPR008775">
    <property type="entry name" value="Phytyl_CoA_dOase-like"/>
</dbReference>
<dbReference type="EMBL" id="JBIRXV010000001">
    <property type="protein sequence ID" value="MFI2319478.1"/>
    <property type="molecule type" value="Genomic_DNA"/>
</dbReference>
<evidence type="ECO:0000256" key="2">
    <source>
        <dbReference type="ARBA" id="ARBA00023002"/>
    </source>
</evidence>
<evidence type="ECO:0000256" key="3">
    <source>
        <dbReference type="ARBA" id="ARBA00023004"/>
    </source>
</evidence>
<name>A0ABW7WCW3_9NOCA</name>
<evidence type="ECO:0000313" key="4">
    <source>
        <dbReference type="EMBL" id="MFI2319478.1"/>
    </source>
</evidence>
<dbReference type="PANTHER" id="PTHR20883:SF19">
    <property type="entry name" value="MULTIFUNCTIONAL DIOXYGENASE AUSE"/>
    <property type="match status" value="1"/>
</dbReference>
<dbReference type="GO" id="GO:0051213">
    <property type="term" value="F:dioxygenase activity"/>
    <property type="evidence" value="ECO:0007669"/>
    <property type="project" value="UniProtKB-KW"/>
</dbReference>
<gene>
    <name evidence="4" type="ORF">ACH47G_03250</name>
</gene>
<accession>A0ABW7WCW3</accession>
<evidence type="ECO:0000313" key="5">
    <source>
        <dbReference type="Proteomes" id="UP001611450"/>
    </source>
</evidence>
<reference evidence="4 5" key="1">
    <citation type="submission" date="2024-10" db="EMBL/GenBank/DDBJ databases">
        <title>The Natural Products Discovery Center: Release of the First 8490 Sequenced Strains for Exploring Actinobacteria Biosynthetic Diversity.</title>
        <authorList>
            <person name="Kalkreuter E."/>
            <person name="Kautsar S.A."/>
            <person name="Yang D."/>
            <person name="Bader C.D."/>
            <person name="Teijaro C.N."/>
            <person name="Fluegel L."/>
            <person name="Davis C.M."/>
            <person name="Simpson J.R."/>
            <person name="Lauterbach L."/>
            <person name="Steele A.D."/>
            <person name="Gui C."/>
            <person name="Meng S."/>
            <person name="Li G."/>
            <person name="Viehrig K."/>
            <person name="Ye F."/>
            <person name="Su P."/>
            <person name="Kiefer A.F."/>
            <person name="Nichols A."/>
            <person name="Cepeda A.J."/>
            <person name="Yan W."/>
            <person name="Fan B."/>
            <person name="Jiang Y."/>
            <person name="Adhikari A."/>
            <person name="Zheng C.-J."/>
            <person name="Schuster L."/>
            <person name="Cowan T.M."/>
            <person name="Smanski M.J."/>
            <person name="Chevrette M.G."/>
            <person name="De Carvalho L.P.S."/>
            <person name="Shen B."/>
        </authorList>
    </citation>
    <scope>NUCLEOTIDE SEQUENCE [LARGE SCALE GENOMIC DNA]</scope>
    <source>
        <strain evidence="4 5">NPDC019626</strain>
    </source>
</reference>
<keyword evidence="1" id="KW-0479">Metal-binding</keyword>
<keyword evidence="2" id="KW-0560">Oxidoreductase</keyword>
<keyword evidence="4" id="KW-0223">Dioxygenase</keyword>
<dbReference type="PANTHER" id="PTHR20883">
    <property type="entry name" value="PHYTANOYL-COA DIOXYGENASE DOMAIN CONTAINING 1"/>
    <property type="match status" value="1"/>
</dbReference>
<evidence type="ECO:0000256" key="1">
    <source>
        <dbReference type="ARBA" id="ARBA00022723"/>
    </source>
</evidence>
<keyword evidence="5" id="KW-1185">Reference proteome</keyword>
<dbReference type="SUPFAM" id="SSF51197">
    <property type="entry name" value="Clavaminate synthase-like"/>
    <property type="match status" value="1"/>
</dbReference>